<feature type="transmembrane region" description="Helical" evidence="1">
    <location>
        <begin position="111"/>
        <end position="133"/>
    </location>
</feature>
<evidence type="ECO:0000259" key="2">
    <source>
        <dbReference type="Pfam" id="PF03779"/>
    </source>
</evidence>
<evidence type="ECO:0000313" key="4">
    <source>
        <dbReference type="Proteomes" id="UP001500729"/>
    </source>
</evidence>
<gene>
    <name evidence="3" type="ORF">GCM10009533_65750</name>
</gene>
<keyword evidence="1" id="KW-0812">Transmembrane</keyword>
<feature type="transmembrane region" description="Helical" evidence="1">
    <location>
        <begin position="86"/>
        <end position="105"/>
    </location>
</feature>
<dbReference type="RefSeq" id="WP_009950269.1">
    <property type="nucleotide sequence ID" value="NZ_BAAAGS010000080.1"/>
</dbReference>
<sequence length="145" mass="14751">MSTSTPITGHPDLAELRARYDRAAETPTAQAADGAIVLGGLFIALSPWIAGFSGVGSLAMNNFVTGLATAVLGLCFAAAFHRTHGIAWVCPVLGLWAILSVFVISGTAITATTVLCNVIGGAVVLLAGLATMAPSMMPQRGGRRA</sequence>
<dbReference type="EMBL" id="BAAAGS010000080">
    <property type="protein sequence ID" value="GAA0559267.1"/>
    <property type="molecule type" value="Genomic_DNA"/>
</dbReference>
<feature type="domain" description="SPW repeat-containing integral membrane" evidence="2">
    <location>
        <begin position="33"/>
        <end position="129"/>
    </location>
</feature>
<name>A0ABN1E5U8_SACER</name>
<keyword evidence="4" id="KW-1185">Reference proteome</keyword>
<accession>A0ABN1E5U8</accession>
<proteinExistence type="predicted"/>
<feature type="transmembrane region" description="Helical" evidence="1">
    <location>
        <begin position="31"/>
        <end position="50"/>
    </location>
</feature>
<keyword evidence="1" id="KW-1133">Transmembrane helix</keyword>
<evidence type="ECO:0000313" key="3">
    <source>
        <dbReference type="EMBL" id="GAA0559267.1"/>
    </source>
</evidence>
<feature type="transmembrane region" description="Helical" evidence="1">
    <location>
        <begin position="62"/>
        <end position="79"/>
    </location>
</feature>
<keyword evidence="1" id="KW-0472">Membrane</keyword>
<dbReference type="Proteomes" id="UP001500729">
    <property type="component" value="Unassembled WGS sequence"/>
</dbReference>
<dbReference type="InterPro" id="IPR005530">
    <property type="entry name" value="SPW"/>
</dbReference>
<protein>
    <submittedName>
        <fullName evidence="3">SPW repeat protein</fullName>
    </submittedName>
</protein>
<reference evidence="3 4" key="1">
    <citation type="journal article" date="2019" name="Int. J. Syst. Evol. Microbiol.">
        <title>The Global Catalogue of Microorganisms (GCM) 10K type strain sequencing project: providing services to taxonomists for standard genome sequencing and annotation.</title>
        <authorList>
            <consortium name="The Broad Institute Genomics Platform"/>
            <consortium name="The Broad Institute Genome Sequencing Center for Infectious Disease"/>
            <person name="Wu L."/>
            <person name="Ma J."/>
        </authorList>
    </citation>
    <scope>NUCLEOTIDE SEQUENCE [LARGE SCALE GENOMIC DNA]</scope>
    <source>
        <strain evidence="3 4">JCM 10303</strain>
    </source>
</reference>
<evidence type="ECO:0000256" key="1">
    <source>
        <dbReference type="SAM" id="Phobius"/>
    </source>
</evidence>
<comment type="caution">
    <text evidence="3">The sequence shown here is derived from an EMBL/GenBank/DDBJ whole genome shotgun (WGS) entry which is preliminary data.</text>
</comment>
<dbReference type="Pfam" id="PF03779">
    <property type="entry name" value="SPW"/>
    <property type="match status" value="1"/>
</dbReference>
<organism evidence="3 4">
    <name type="scientific">Saccharopolyspora erythraea</name>
    <name type="common">Streptomyces erythraeus</name>
    <dbReference type="NCBI Taxonomy" id="1836"/>
    <lineage>
        <taxon>Bacteria</taxon>
        <taxon>Bacillati</taxon>
        <taxon>Actinomycetota</taxon>
        <taxon>Actinomycetes</taxon>
        <taxon>Pseudonocardiales</taxon>
        <taxon>Pseudonocardiaceae</taxon>
        <taxon>Saccharopolyspora</taxon>
    </lineage>
</organism>